<dbReference type="SUPFAM" id="SSF46785">
    <property type="entry name" value="Winged helix' DNA-binding domain"/>
    <property type="match status" value="1"/>
</dbReference>
<reference evidence="3" key="1">
    <citation type="submission" date="2015-08" db="EMBL/GenBank/DDBJ databases">
        <title>Genome sequence of the strict anaerobe Clostridium homopropionicum LuHBu1 (DSM 5847T).</title>
        <authorList>
            <person name="Poehlein A."/>
            <person name="Beck M."/>
            <person name="Schiel-Bengelsdorf B."/>
            <person name="Bengelsdorf F.R."/>
            <person name="Daniel R."/>
            <person name="Duerre P."/>
        </authorList>
    </citation>
    <scope>NUCLEOTIDE SEQUENCE [LARGE SCALE GENOMIC DNA]</scope>
    <source>
        <strain evidence="3">DSM 5847</strain>
    </source>
</reference>
<dbReference type="STRING" id="36844.SAMN04488501_13114"/>
<gene>
    <name evidence="2" type="primary">yqjI</name>
    <name evidence="2" type="ORF">CLHOM_14810</name>
</gene>
<evidence type="ECO:0000313" key="2">
    <source>
        <dbReference type="EMBL" id="KOA20111.1"/>
    </source>
</evidence>
<dbReference type="PANTHER" id="PTHR33169">
    <property type="entry name" value="PADR-FAMILY TRANSCRIPTIONAL REGULATOR"/>
    <property type="match status" value="1"/>
</dbReference>
<organism evidence="2 3">
    <name type="scientific">Clostridium homopropionicum DSM 5847</name>
    <dbReference type="NCBI Taxonomy" id="1121318"/>
    <lineage>
        <taxon>Bacteria</taxon>
        <taxon>Bacillati</taxon>
        <taxon>Bacillota</taxon>
        <taxon>Clostridia</taxon>
        <taxon>Eubacteriales</taxon>
        <taxon>Clostridiaceae</taxon>
        <taxon>Clostridium</taxon>
    </lineage>
</organism>
<feature type="domain" description="Transcription regulator PadR N-terminal" evidence="1">
    <location>
        <begin position="16"/>
        <end position="89"/>
    </location>
</feature>
<dbReference type="InterPro" id="IPR036390">
    <property type="entry name" value="WH_DNA-bd_sf"/>
</dbReference>
<dbReference type="PATRIC" id="fig|1121318.3.peg.1489"/>
<accession>A0A0L6ZAW1</accession>
<evidence type="ECO:0000313" key="3">
    <source>
        <dbReference type="Proteomes" id="UP000037043"/>
    </source>
</evidence>
<dbReference type="AlphaFoldDB" id="A0A0L6ZAW1"/>
<dbReference type="InterPro" id="IPR005149">
    <property type="entry name" value="Tscrpt_reg_PadR_N"/>
</dbReference>
<proteinExistence type="predicted"/>
<dbReference type="Pfam" id="PF03551">
    <property type="entry name" value="PadR"/>
    <property type="match status" value="1"/>
</dbReference>
<dbReference type="InterPro" id="IPR011991">
    <property type="entry name" value="ArsR-like_HTH"/>
</dbReference>
<dbReference type="EMBL" id="LHUR01000019">
    <property type="protein sequence ID" value="KOA20111.1"/>
    <property type="molecule type" value="Genomic_DNA"/>
</dbReference>
<evidence type="ECO:0000259" key="1">
    <source>
        <dbReference type="Pfam" id="PF03551"/>
    </source>
</evidence>
<comment type="caution">
    <text evidence="2">The sequence shown here is derived from an EMBL/GenBank/DDBJ whole genome shotgun (WGS) entry which is preliminary data.</text>
</comment>
<dbReference type="CDD" id="cd00090">
    <property type="entry name" value="HTH_ARSR"/>
    <property type="match status" value="1"/>
</dbReference>
<dbReference type="Gene3D" id="1.10.10.10">
    <property type="entry name" value="Winged helix-like DNA-binding domain superfamily/Winged helix DNA-binding domain"/>
    <property type="match status" value="1"/>
</dbReference>
<dbReference type="RefSeq" id="WP_052221046.1">
    <property type="nucleotide sequence ID" value="NZ_LHUR01000019.1"/>
</dbReference>
<dbReference type="InterPro" id="IPR052509">
    <property type="entry name" value="Metal_resp_DNA-bind_regulator"/>
</dbReference>
<name>A0A0L6ZAW1_9CLOT</name>
<keyword evidence="3" id="KW-1185">Reference proteome</keyword>
<dbReference type="Proteomes" id="UP000037043">
    <property type="component" value="Unassembled WGS sequence"/>
</dbReference>
<sequence>MNFHKSLMSGSTSLMIMSLLESGDMYGYQIVKELEKKSENVFSLKEGTLYPILHSLEREGFVVSYISEGEKGKKRKYYKITEDGKRQLEDKKNEWISFSNSLNKVVGVK</sequence>
<dbReference type="PANTHER" id="PTHR33169:SF14">
    <property type="entry name" value="TRANSCRIPTIONAL REGULATOR RV3488"/>
    <property type="match status" value="1"/>
</dbReference>
<protein>
    <submittedName>
        <fullName evidence="2">Transcriptional regulator YqjI</fullName>
    </submittedName>
</protein>
<dbReference type="InterPro" id="IPR036388">
    <property type="entry name" value="WH-like_DNA-bd_sf"/>
</dbReference>